<dbReference type="AlphaFoldDB" id="A0A7C5YY43"/>
<evidence type="ECO:0000313" key="3">
    <source>
        <dbReference type="EMBL" id="HHR96879.1"/>
    </source>
</evidence>
<dbReference type="InterPro" id="IPR002716">
    <property type="entry name" value="PIN_dom"/>
</dbReference>
<dbReference type="EMBL" id="DRUB01000175">
    <property type="protein sequence ID" value="HHR96879.1"/>
    <property type="molecule type" value="Genomic_DNA"/>
</dbReference>
<dbReference type="Gene3D" id="3.40.50.1010">
    <property type="entry name" value="5'-nuclease"/>
    <property type="match status" value="1"/>
</dbReference>
<dbReference type="SUPFAM" id="SSF88723">
    <property type="entry name" value="PIN domain-like"/>
    <property type="match status" value="1"/>
</dbReference>
<sequence>MEKKRKLSAVIVDTYAILAMAYGELGEEAERVLLSIRRGDVTGYLPVTVVYELCIHLLRGRIPVFESMDEFKTFITKYFKIAELQLEDYIEAARIKVEGDIMLKESVELKNRSLSFTDSTITWLAIKMKTPIITGDKDLAYVAKRKGIEIIW</sequence>
<feature type="domain" description="PIN" evidence="1">
    <location>
        <begin position="10"/>
        <end position="144"/>
    </location>
</feature>
<proteinExistence type="predicted"/>
<reference evidence="2" key="1">
    <citation type="journal article" date="2020" name="mSystems">
        <title>Genome- and Community-Level Interaction Insights into Carbon Utilization and Element Cycling Functions of Hydrothermarchaeota in Hydrothermal Sediment.</title>
        <authorList>
            <person name="Zhou Z."/>
            <person name="Liu Y."/>
            <person name="Xu W."/>
            <person name="Pan J."/>
            <person name="Luo Z.H."/>
            <person name="Li M."/>
        </authorList>
    </citation>
    <scope>NUCLEOTIDE SEQUENCE [LARGE SCALE GENOMIC DNA]</scope>
    <source>
        <strain evidence="2">SpSt-1</strain>
    </source>
</reference>
<evidence type="ECO:0000259" key="1">
    <source>
        <dbReference type="Pfam" id="PF01850"/>
    </source>
</evidence>
<gene>
    <name evidence="2" type="ORF">ENL47_05880</name>
    <name evidence="3" type="ORF">ENL47_08825</name>
</gene>
<dbReference type="InterPro" id="IPR029060">
    <property type="entry name" value="PIN-like_dom_sf"/>
</dbReference>
<comment type="caution">
    <text evidence="2">The sequence shown here is derived from an EMBL/GenBank/DDBJ whole genome shotgun (WGS) entry which is preliminary data.</text>
</comment>
<accession>A0A7C5YY43</accession>
<protein>
    <submittedName>
        <fullName evidence="2">Type II toxin-antitoxin system VapC family toxin</fullName>
    </submittedName>
</protein>
<evidence type="ECO:0000313" key="2">
    <source>
        <dbReference type="EMBL" id="HHR96333.1"/>
    </source>
</evidence>
<dbReference type="EMBL" id="DRUB01000111">
    <property type="protein sequence ID" value="HHR96333.1"/>
    <property type="molecule type" value="Genomic_DNA"/>
</dbReference>
<organism evidence="2">
    <name type="scientific">Ignisphaera aggregans</name>
    <dbReference type="NCBI Taxonomy" id="334771"/>
    <lineage>
        <taxon>Archaea</taxon>
        <taxon>Thermoproteota</taxon>
        <taxon>Thermoprotei</taxon>
        <taxon>Desulfurococcales</taxon>
        <taxon>Desulfurococcaceae</taxon>
        <taxon>Ignisphaera</taxon>
    </lineage>
</organism>
<dbReference type="Pfam" id="PF01850">
    <property type="entry name" value="PIN"/>
    <property type="match status" value="1"/>
</dbReference>
<name>A0A7C5YY43_9CREN</name>